<reference evidence="7" key="1">
    <citation type="submission" date="2021-11" db="EMBL/GenBank/DDBJ databases">
        <authorList>
            <person name="Schell T."/>
        </authorList>
    </citation>
    <scope>NUCLEOTIDE SEQUENCE</scope>
    <source>
        <strain evidence="7">M5</strain>
    </source>
</reference>
<evidence type="ECO:0000256" key="2">
    <source>
        <dbReference type="ARBA" id="ARBA00005787"/>
    </source>
</evidence>
<dbReference type="PANTHER" id="PTHR31548:SF1">
    <property type="entry name" value="LD47387P"/>
    <property type="match status" value="1"/>
</dbReference>
<evidence type="ECO:0000313" key="7">
    <source>
        <dbReference type="EMBL" id="CAH0102022.1"/>
    </source>
</evidence>
<dbReference type="Pfam" id="PF25807">
    <property type="entry name" value="Clarin-2"/>
    <property type="match status" value="1"/>
</dbReference>
<dbReference type="Gene3D" id="1.20.140.150">
    <property type="match status" value="1"/>
</dbReference>
<dbReference type="Proteomes" id="UP000789390">
    <property type="component" value="Unassembled WGS sequence"/>
</dbReference>
<feature type="transmembrane region" description="Helical" evidence="6">
    <location>
        <begin position="251"/>
        <end position="270"/>
    </location>
</feature>
<dbReference type="GO" id="GO:0007605">
    <property type="term" value="P:sensory perception of sound"/>
    <property type="evidence" value="ECO:0007669"/>
    <property type="project" value="UniProtKB-ARBA"/>
</dbReference>
<feature type="transmembrane region" description="Helical" evidence="6">
    <location>
        <begin position="160"/>
        <end position="188"/>
    </location>
</feature>
<feature type="transmembrane region" description="Helical" evidence="6">
    <location>
        <begin position="200"/>
        <end position="220"/>
    </location>
</feature>
<keyword evidence="5 6" id="KW-0472">Membrane</keyword>
<comment type="caution">
    <text evidence="7">The sequence shown here is derived from an EMBL/GenBank/DDBJ whole genome shotgun (WGS) entry which is preliminary data.</text>
</comment>
<dbReference type="EMBL" id="CAKKLH010000070">
    <property type="protein sequence ID" value="CAH0102022.1"/>
    <property type="molecule type" value="Genomic_DNA"/>
</dbReference>
<keyword evidence="3 6" id="KW-0812">Transmembrane</keyword>
<dbReference type="PANTHER" id="PTHR31548">
    <property type="entry name" value="CLARIN"/>
    <property type="match status" value="1"/>
</dbReference>
<gene>
    <name evidence="7" type="ORF">DGAL_LOCUS4397</name>
</gene>
<comment type="similarity">
    <text evidence="2">Belongs to the clarin family.</text>
</comment>
<dbReference type="GO" id="GO:0016020">
    <property type="term" value="C:membrane"/>
    <property type="evidence" value="ECO:0007669"/>
    <property type="project" value="UniProtKB-SubCell"/>
</dbReference>
<dbReference type="AlphaFoldDB" id="A0A8J2RHA9"/>
<evidence type="ECO:0000256" key="3">
    <source>
        <dbReference type="ARBA" id="ARBA00022692"/>
    </source>
</evidence>
<proteinExistence type="inferred from homology"/>
<evidence type="ECO:0000256" key="6">
    <source>
        <dbReference type="SAM" id="Phobius"/>
    </source>
</evidence>
<keyword evidence="8" id="KW-1185">Reference proteome</keyword>
<name>A0A8J2RHA9_9CRUS</name>
<evidence type="ECO:0000256" key="1">
    <source>
        <dbReference type="ARBA" id="ARBA00004141"/>
    </source>
</evidence>
<evidence type="ECO:0000313" key="8">
    <source>
        <dbReference type="Proteomes" id="UP000789390"/>
    </source>
</evidence>
<accession>A0A8J2RHA9</accession>
<evidence type="ECO:0000256" key="5">
    <source>
        <dbReference type="ARBA" id="ARBA00023136"/>
    </source>
</evidence>
<sequence length="297" mass="32418">MGALVNNKLFVKKGMFILAGVLSLLGIVFNSVAMGTDYWIVSGGSQNGTELSDDSVISVNYGLFNGQKTLKGKLDISPVPYSLTVYCPSGEGICLVSCGTTEEDKRAEFNYLRFGEENFACKPLSLRSSRSHLMLLANDIAARRTVRSEPLRGDEQFMDYGLWVTTLIFLSIMLAFQIISAGLCFFNSATVPIETLVGPMGIYLSNGIVGLTGLITLSLWGDLYSSELSSELAIQETILDKCIMKSTNLGFSYWFVLWTLILAIATSVCIRFRNSLKKFSNQDIGGVESSAPGGMLY</sequence>
<protein>
    <submittedName>
        <fullName evidence="7">Uncharacterized protein</fullName>
    </submittedName>
</protein>
<organism evidence="7 8">
    <name type="scientific">Daphnia galeata</name>
    <dbReference type="NCBI Taxonomy" id="27404"/>
    <lineage>
        <taxon>Eukaryota</taxon>
        <taxon>Metazoa</taxon>
        <taxon>Ecdysozoa</taxon>
        <taxon>Arthropoda</taxon>
        <taxon>Crustacea</taxon>
        <taxon>Branchiopoda</taxon>
        <taxon>Diplostraca</taxon>
        <taxon>Cladocera</taxon>
        <taxon>Anomopoda</taxon>
        <taxon>Daphniidae</taxon>
        <taxon>Daphnia</taxon>
    </lineage>
</organism>
<comment type="subcellular location">
    <subcellularLocation>
        <location evidence="1">Membrane</location>
        <topology evidence="1">Multi-pass membrane protein</topology>
    </subcellularLocation>
</comment>
<keyword evidence="4 6" id="KW-1133">Transmembrane helix</keyword>
<dbReference type="InterPro" id="IPR026748">
    <property type="entry name" value="Clarin"/>
</dbReference>
<evidence type="ECO:0000256" key="4">
    <source>
        <dbReference type="ARBA" id="ARBA00022989"/>
    </source>
</evidence>
<dbReference type="OrthoDB" id="6432214at2759"/>